<evidence type="ECO:0000313" key="4">
    <source>
        <dbReference type="Proteomes" id="UP000068603"/>
    </source>
</evidence>
<keyword evidence="1" id="KW-0238">DNA-binding</keyword>
<dbReference type="GO" id="GO:0005829">
    <property type="term" value="C:cytosol"/>
    <property type="evidence" value="ECO:0007669"/>
    <property type="project" value="TreeGrafter"/>
</dbReference>
<dbReference type="GO" id="GO:0000976">
    <property type="term" value="F:transcription cis-regulatory region binding"/>
    <property type="evidence" value="ECO:0007669"/>
    <property type="project" value="TreeGrafter"/>
</dbReference>
<proteinExistence type="predicted"/>
<dbReference type="GO" id="GO:0003700">
    <property type="term" value="F:DNA-binding transcription factor activity"/>
    <property type="evidence" value="ECO:0007669"/>
    <property type="project" value="InterPro"/>
</dbReference>
<evidence type="ECO:0000256" key="1">
    <source>
        <dbReference type="ARBA" id="ARBA00023125"/>
    </source>
</evidence>
<evidence type="ECO:0000259" key="2">
    <source>
        <dbReference type="PROSITE" id="PS01124"/>
    </source>
</evidence>
<feature type="domain" description="HTH araC/xylS-type" evidence="2">
    <location>
        <begin position="244"/>
        <end position="336"/>
    </location>
</feature>
<dbReference type="InterPro" id="IPR032687">
    <property type="entry name" value="AraC-type_N"/>
</dbReference>
<dbReference type="Gene3D" id="1.10.10.60">
    <property type="entry name" value="Homeodomain-like"/>
    <property type="match status" value="1"/>
</dbReference>
<dbReference type="PROSITE" id="PS01124">
    <property type="entry name" value="HTH_ARAC_FAMILY_2"/>
    <property type="match status" value="1"/>
</dbReference>
<dbReference type="STRING" id="1503054.WT74_31685"/>
<organism evidence="3">
    <name type="scientific">Burkholderia stagnalis</name>
    <dbReference type="NCBI Taxonomy" id="1503054"/>
    <lineage>
        <taxon>Bacteria</taxon>
        <taxon>Pseudomonadati</taxon>
        <taxon>Pseudomonadota</taxon>
        <taxon>Betaproteobacteria</taxon>
        <taxon>Burkholderiales</taxon>
        <taxon>Burkholderiaceae</taxon>
        <taxon>Burkholderia</taxon>
        <taxon>Burkholderia cepacia complex</taxon>
    </lineage>
</organism>
<dbReference type="RefSeq" id="WP_060148885.1">
    <property type="nucleotide sequence ID" value="NZ_LPGD01000034.1"/>
</dbReference>
<protein>
    <recommendedName>
        <fullName evidence="2">HTH araC/xylS-type domain-containing protein</fullName>
    </recommendedName>
</protein>
<accession>A0A107ADB3</accession>
<reference evidence="3 4" key="1">
    <citation type="submission" date="2015-11" db="EMBL/GenBank/DDBJ databases">
        <title>Expanding the genomic diversity of Burkholderia species for the development of highly accurate diagnostics.</title>
        <authorList>
            <person name="Sahl J."/>
            <person name="Keim P."/>
            <person name="Wagner D."/>
        </authorList>
    </citation>
    <scope>NUCLEOTIDE SEQUENCE [LARGE SCALE GENOMIC DNA]</scope>
    <source>
        <strain evidence="3 4">MSMB1960WGS</strain>
    </source>
</reference>
<dbReference type="InterPro" id="IPR018060">
    <property type="entry name" value="HTH_AraC"/>
</dbReference>
<evidence type="ECO:0000313" key="3">
    <source>
        <dbReference type="EMBL" id="KWA52278.1"/>
    </source>
</evidence>
<dbReference type="Proteomes" id="UP000068603">
    <property type="component" value="Unassembled WGS sequence"/>
</dbReference>
<dbReference type="AlphaFoldDB" id="A0A107ADB3"/>
<dbReference type="EMBL" id="LPHB01000093">
    <property type="protein sequence ID" value="KWA52278.1"/>
    <property type="molecule type" value="Genomic_DNA"/>
</dbReference>
<comment type="caution">
    <text evidence="3">The sequence shown here is derived from an EMBL/GenBank/DDBJ whole genome shotgun (WGS) entry which is preliminary data.</text>
</comment>
<sequence>MQRATPLAADLASRSPAPLHTIIITVRVLEKLGHSVDALLDGSGITTTDLTKPDLIVSHAQELIVLANALRVTEDESIGLTIGKAIPVTAYGARGHAMLVSPTLRDALNLAYAYPLLAITYFKSVLHEYDDDAVITIGGYAYRSDLRILNTAMCVGASVREVSDLVQPLPAFKRITFDFPRPSHPERYEALLGCEVLFDMPSTSIVMPRRYLSSPLFYHHEIEYEVARNLCEQRERELRAWKPDRIVTRALQCLHEYGGVLKSEELAGLIGVSHRGMQREFERAGVSYRRLRDEVRRARALEYHGHAGSSAKALARELGYGSTYALKRAKARWDGR</sequence>
<dbReference type="PANTHER" id="PTHR47894">
    <property type="entry name" value="HTH-TYPE TRANSCRIPTIONAL REGULATOR GADX"/>
    <property type="match status" value="1"/>
</dbReference>
<name>A0A107ADB3_9BURK</name>
<dbReference type="Pfam" id="PF12625">
    <property type="entry name" value="Arabinose_bd"/>
    <property type="match status" value="1"/>
</dbReference>
<gene>
    <name evidence="3" type="ORF">WT44_31930</name>
</gene>
<dbReference type="PANTHER" id="PTHR47894:SF1">
    <property type="entry name" value="HTH-TYPE TRANSCRIPTIONAL REGULATOR VQSM"/>
    <property type="match status" value="1"/>
</dbReference>